<dbReference type="InterPro" id="IPR003644">
    <property type="entry name" value="Calx_beta"/>
</dbReference>
<dbReference type="Gene3D" id="2.40.10.10">
    <property type="entry name" value="Trypsin-like serine proteases"/>
    <property type="match status" value="1"/>
</dbReference>
<keyword evidence="1" id="KW-0732">Signal</keyword>
<dbReference type="InterPro" id="IPR038081">
    <property type="entry name" value="CalX-like_sf"/>
</dbReference>
<dbReference type="OrthoDB" id="8884718at2"/>
<evidence type="ECO:0000259" key="5">
    <source>
        <dbReference type="SMART" id="SM00020"/>
    </source>
</evidence>
<keyword evidence="8" id="KW-1185">Reference proteome</keyword>
<evidence type="ECO:0000259" key="6">
    <source>
        <dbReference type="SMART" id="SM00237"/>
    </source>
</evidence>
<organism evidence="7 8">
    <name type="scientific">Desulfonatronospira thiodismutans ASO3-1</name>
    <dbReference type="NCBI Taxonomy" id="555779"/>
    <lineage>
        <taxon>Bacteria</taxon>
        <taxon>Pseudomonadati</taxon>
        <taxon>Thermodesulfobacteriota</taxon>
        <taxon>Desulfovibrionia</taxon>
        <taxon>Desulfovibrionales</taxon>
        <taxon>Desulfonatronovibrionaceae</taxon>
        <taxon>Desulfonatronospira</taxon>
    </lineage>
</organism>
<dbReference type="InterPro" id="IPR001254">
    <property type="entry name" value="Trypsin_dom"/>
</dbReference>
<dbReference type="GO" id="GO:0016020">
    <property type="term" value="C:membrane"/>
    <property type="evidence" value="ECO:0007669"/>
    <property type="project" value="InterPro"/>
</dbReference>
<dbReference type="SUPFAM" id="SSF50494">
    <property type="entry name" value="Trypsin-like serine proteases"/>
    <property type="match status" value="1"/>
</dbReference>
<evidence type="ECO:0000256" key="1">
    <source>
        <dbReference type="ARBA" id="ARBA00022729"/>
    </source>
</evidence>
<evidence type="ECO:0000313" key="7">
    <source>
        <dbReference type="EMBL" id="EFI33155.1"/>
    </source>
</evidence>
<dbReference type="GO" id="GO:0004252">
    <property type="term" value="F:serine-type endopeptidase activity"/>
    <property type="evidence" value="ECO:0007669"/>
    <property type="project" value="InterPro"/>
</dbReference>
<dbReference type="Pfam" id="PF00089">
    <property type="entry name" value="Trypsin"/>
    <property type="match status" value="1"/>
</dbReference>
<dbReference type="AlphaFoldDB" id="D6SR39"/>
<dbReference type="RefSeq" id="WP_008870518.1">
    <property type="nucleotide sequence ID" value="NZ_ACJN02000003.1"/>
</dbReference>
<dbReference type="Proteomes" id="UP000005496">
    <property type="component" value="Unassembled WGS sequence"/>
</dbReference>
<feature type="domain" description="Calx-beta" evidence="6">
    <location>
        <begin position="199"/>
        <end position="298"/>
    </location>
</feature>
<dbReference type="InterPro" id="IPR043504">
    <property type="entry name" value="Peptidase_S1_PA_chymotrypsin"/>
</dbReference>
<dbReference type="SMART" id="SM00237">
    <property type="entry name" value="Calx_beta"/>
    <property type="match status" value="1"/>
</dbReference>
<comment type="caution">
    <text evidence="7">The sequence shown here is derived from an EMBL/GenBank/DDBJ whole genome shotgun (WGS) entry which is preliminary data.</text>
</comment>
<dbReference type="GO" id="GO:0007229">
    <property type="term" value="P:integrin-mediated signaling pathway"/>
    <property type="evidence" value="ECO:0007669"/>
    <property type="project" value="UniProtKB-KW"/>
</dbReference>
<evidence type="ECO:0000256" key="3">
    <source>
        <dbReference type="ARBA" id="ARBA00022837"/>
    </source>
</evidence>
<dbReference type="SMART" id="SM00020">
    <property type="entry name" value="Tryp_SPc"/>
    <property type="match status" value="1"/>
</dbReference>
<sequence length="338" mass="36626">MKKFDTTLTSHEAWSGVAKVSDGYKQGSSVLHESGIFIITAGHVVEDFHLSGGSVDFGTDTREIIGYGKHPGYAITDSGMYHDIGLFVLDRAAPRDAQRYELYREHDEAGQQVDLTGYGGSSFWSGSNTVAGLAGEYVTHGSVYHQLAFKRDTGDMIAGGDSGGGMFIDSKLAGVHSYTSGDIGVSTRVSTYTHWIDQTTGTVQDPEARSSEPPSRDSVPMEVSEGEGVWFLVELDSPASREVSVDFYTRDGTAEAGYDYIPTEGTLTLAEGDQWARVWVQTLANSNQGERDFSLVLENPEGAKFPEGKEELTAQRVVHDDQVGLAGVTQLEPELFDV</sequence>
<dbReference type="InterPro" id="IPR009003">
    <property type="entry name" value="Peptidase_S1_PA"/>
</dbReference>
<proteinExistence type="predicted"/>
<dbReference type="GO" id="GO:0006508">
    <property type="term" value="P:proteolysis"/>
    <property type="evidence" value="ECO:0007669"/>
    <property type="project" value="InterPro"/>
</dbReference>
<evidence type="ECO:0000256" key="2">
    <source>
        <dbReference type="ARBA" id="ARBA00022737"/>
    </source>
</evidence>
<reference evidence="7" key="1">
    <citation type="submission" date="2010-05" db="EMBL/GenBank/DDBJ databases">
        <title>The draft genome of Desulfonatronospira thiodismutans ASO3-1.</title>
        <authorList>
            <consortium name="US DOE Joint Genome Institute (JGI-PGF)"/>
            <person name="Lucas S."/>
            <person name="Copeland A."/>
            <person name="Lapidus A."/>
            <person name="Cheng J.-F."/>
            <person name="Bruce D."/>
            <person name="Goodwin L."/>
            <person name="Pitluck S."/>
            <person name="Chertkov O."/>
            <person name="Brettin T."/>
            <person name="Detter J.C."/>
            <person name="Han C."/>
            <person name="Land M.L."/>
            <person name="Hauser L."/>
            <person name="Kyrpides N."/>
            <person name="Mikhailova N."/>
            <person name="Muyzer G."/>
            <person name="Woyke T."/>
        </authorList>
    </citation>
    <scope>NUCLEOTIDE SEQUENCE [LARGE SCALE GENOMIC DNA]</scope>
    <source>
        <strain evidence="7">ASO3-1</strain>
    </source>
</reference>
<dbReference type="Pfam" id="PF03160">
    <property type="entry name" value="Calx-beta"/>
    <property type="match status" value="1"/>
</dbReference>
<gene>
    <name evidence="7" type="ORF">Dthio_PD0478</name>
</gene>
<dbReference type="eggNOG" id="COG5640">
    <property type="taxonomic scope" value="Bacteria"/>
</dbReference>
<feature type="domain" description="Peptidase S1" evidence="5">
    <location>
        <begin position="19"/>
        <end position="196"/>
    </location>
</feature>
<name>D6SR39_9BACT</name>
<dbReference type="Gene3D" id="2.60.40.2030">
    <property type="match status" value="1"/>
</dbReference>
<dbReference type="EMBL" id="ACJN02000003">
    <property type="protein sequence ID" value="EFI33155.1"/>
    <property type="molecule type" value="Genomic_DNA"/>
</dbReference>
<accession>D6SR39</accession>
<dbReference type="SUPFAM" id="SSF141072">
    <property type="entry name" value="CalX-like"/>
    <property type="match status" value="1"/>
</dbReference>
<protein>
    <submittedName>
        <fullName evidence="7">Na-Ca exchanger/integrin-beta4</fullName>
    </submittedName>
</protein>
<keyword evidence="3" id="KW-0106">Calcium</keyword>
<evidence type="ECO:0000256" key="4">
    <source>
        <dbReference type="SAM" id="MobiDB-lite"/>
    </source>
</evidence>
<keyword evidence="2" id="KW-0677">Repeat</keyword>
<evidence type="ECO:0000313" key="8">
    <source>
        <dbReference type="Proteomes" id="UP000005496"/>
    </source>
</evidence>
<feature type="region of interest" description="Disordered" evidence="4">
    <location>
        <begin position="201"/>
        <end position="222"/>
    </location>
</feature>